<evidence type="ECO:0000313" key="6">
    <source>
        <dbReference type="EMBL" id="ELR23999.1"/>
    </source>
</evidence>
<dbReference type="KEGG" id="acan:ACA1_143790"/>
<dbReference type="InterPro" id="IPR014722">
    <property type="entry name" value="Rib_uL2_dom2"/>
</dbReference>
<keyword evidence="2 6" id="KW-0689">Ribosomal protein</keyword>
<dbReference type="Pfam" id="PF17136">
    <property type="entry name" value="ribosomal_L24"/>
    <property type="match status" value="1"/>
</dbReference>
<organism evidence="6 7">
    <name type="scientific">Acanthamoeba castellanii (strain ATCC 30010 / Neff)</name>
    <dbReference type="NCBI Taxonomy" id="1257118"/>
    <lineage>
        <taxon>Eukaryota</taxon>
        <taxon>Amoebozoa</taxon>
        <taxon>Discosea</taxon>
        <taxon>Longamoebia</taxon>
        <taxon>Centramoebida</taxon>
        <taxon>Acanthamoebidae</taxon>
        <taxon>Acanthamoeba</taxon>
    </lineage>
</organism>
<dbReference type="OMA" id="WKRENRN"/>
<gene>
    <name evidence="6" type="ORF">ACA1_143790</name>
</gene>
<dbReference type="VEuPathDB" id="AmoebaDB:ACA1_143790"/>
<evidence type="ECO:0000313" key="7">
    <source>
        <dbReference type="Proteomes" id="UP000011083"/>
    </source>
</evidence>
<dbReference type="GO" id="GO:0005840">
    <property type="term" value="C:ribosome"/>
    <property type="evidence" value="ECO:0007669"/>
    <property type="project" value="UniProtKB-KW"/>
</dbReference>
<keyword evidence="7" id="KW-1185">Reference proteome</keyword>
<dbReference type="Proteomes" id="UP000011083">
    <property type="component" value="Unassembled WGS sequence"/>
</dbReference>
<name>L8HEQ0_ACACF</name>
<dbReference type="EMBL" id="KB007840">
    <property type="protein sequence ID" value="ELR23999.1"/>
    <property type="molecule type" value="Genomic_DNA"/>
</dbReference>
<dbReference type="RefSeq" id="XP_004353527.1">
    <property type="nucleotide sequence ID" value="XM_004353475.1"/>
</dbReference>
<keyword evidence="3" id="KW-0687">Ribonucleoprotein</keyword>
<dbReference type="Gene3D" id="2.30.30.30">
    <property type="match status" value="1"/>
</dbReference>
<comment type="similarity">
    <text evidence="1">Belongs to the universal ribosomal protein uL24 family.</text>
</comment>
<evidence type="ECO:0000256" key="2">
    <source>
        <dbReference type="ARBA" id="ARBA00022980"/>
    </source>
</evidence>
<dbReference type="STRING" id="1257118.L8HEQ0"/>
<dbReference type="InterPro" id="IPR041988">
    <property type="entry name" value="Ribosomal_uL24_KOW"/>
</dbReference>
<evidence type="ECO:0000256" key="3">
    <source>
        <dbReference type="ARBA" id="ARBA00023274"/>
    </source>
</evidence>
<dbReference type="GO" id="GO:1990904">
    <property type="term" value="C:ribonucleoprotein complex"/>
    <property type="evidence" value="ECO:0007669"/>
    <property type="project" value="UniProtKB-KW"/>
</dbReference>
<dbReference type="InterPro" id="IPR057264">
    <property type="entry name" value="Ribosomal_uL24_C"/>
</dbReference>
<protein>
    <submittedName>
        <fullName evidence="6">Ribosomal protein L24, putative</fullName>
    </submittedName>
</protein>
<feature type="compositionally biased region" description="Basic and acidic residues" evidence="4">
    <location>
        <begin position="201"/>
        <end position="218"/>
    </location>
</feature>
<dbReference type="CDD" id="cd06089">
    <property type="entry name" value="KOW_RPL26"/>
    <property type="match status" value="1"/>
</dbReference>
<proteinExistence type="inferred from homology"/>
<evidence type="ECO:0000256" key="4">
    <source>
        <dbReference type="SAM" id="MobiDB-lite"/>
    </source>
</evidence>
<dbReference type="InterPro" id="IPR008991">
    <property type="entry name" value="Translation_prot_SH3-like_sf"/>
</dbReference>
<reference evidence="6 7" key="1">
    <citation type="journal article" date="2013" name="Genome Biol.">
        <title>Genome of Acanthamoeba castellanii highlights extensive lateral gene transfer and early evolution of tyrosine kinase signaling.</title>
        <authorList>
            <person name="Clarke M."/>
            <person name="Lohan A.J."/>
            <person name="Liu B."/>
            <person name="Lagkouvardos I."/>
            <person name="Roy S."/>
            <person name="Zafar N."/>
            <person name="Bertelli C."/>
            <person name="Schilde C."/>
            <person name="Kianianmomeni A."/>
            <person name="Burglin T.R."/>
            <person name="Frech C."/>
            <person name="Turcotte B."/>
            <person name="Kopec K.O."/>
            <person name="Synnott J.M."/>
            <person name="Choo C."/>
            <person name="Paponov I."/>
            <person name="Finkler A."/>
            <person name="Soon Heng Tan C."/>
            <person name="Hutchins A.P."/>
            <person name="Weinmeier T."/>
            <person name="Rattei T."/>
            <person name="Chu J.S."/>
            <person name="Gimenez G."/>
            <person name="Irimia M."/>
            <person name="Rigden D.J."/>
            <person name="Fitzpatrick D.A."/>
            <person name="Lorenzo-Morales J."/>
            <person name="Bateman A."/>
            <person name="Chiu C.H."/>
            <person name="Tang P."/>
            <person name="Hegemann P."/>
            <person name="Fromm H."/>
            <person name="Raoult D."/>
            <person name="Greub G."/>
            <person name="Miranda-Saavedra D."/>
            <person name="Chen N."/>
            <person name="Nash P."/>
            <person name="Ginger M.L."/>
            <person name="Horn M."/>
            <person name="Schaap P."/>
            <person name="Caler L."/>
            <person name="Loftus B."/>
        </authorList>
    </citation>
    <scope>NUCLEOTIDE SEQUENCE [LARGE SCALE GENOMIC DNA]</scope>
    <source>
        <strain evidence="6 7">Neff</strain>
    </source>
</reference>
<feature type="region of interest" description="Disordered" evidence="4">
    <location>
        <begin position="193"/>
        <end position="218"/>
    </location>
</feature>
<evidence type="ECO:0000256" key="1">
    <source>
        <dbReference type="ARBA" id="ARBA00010618"/>
    </source>
</evidence>
<dbReference type="PANTHER" id="PTHR12903">
    <property type="entry name" value="MITOCHONDRIAL RIBOSOMAL PROTEIN L24"/>
    <property type="match status" value="1"/>
</dbReference>
<dbReference type="GeneID" id="14924998"/>
<dbReference type="GO" id="GO:0003723">
    <property type="term" value="F:RNA binding"/>
    <property type="evidence" value="ECO:0007669"/>
    <property type="project" value="InterPro"/>
</dbReference>
<sequence>MLRAGSRNLRSNQIKNPITSWKIVRGDTVQVMQGADHGKKSVVIKVSRKTNRVVVRGIKLAKRRIKATEESQGGFVYREQPIHYSNVSLVDPSDGKPCKISMSYLADGTKVRVSKRTGTVIPKPAELTAKRFKNYLDGVKDTKPEVVTLKTFDETSLVPELDELTIAKVHEKLLLEKEEAEQKRLAREQARVAYGFSSSSDEPRNVGSDSKKEEAEVV</sequence>
<dbReference type="InterPro" id="IPR003256">
    <property type="entry name" value="Ribosomal_uL24"/>
</dbReference>
<dbReference type="GO" id="GO:0006412">
    <property type="term" value="P:translation"/>
    <property type="evidence" value="ECO:0007669"/>
    <property type="project" value="InterPro"/>
</dbReference>
<feature type="domain" description="Large ribosomal subunit protein uL24 C-terminal" evidence="5">
    <location>
        <begin position="60"/>
        <end position="121"/>
    </location>
</feature>
<dbReference type="HAMAP" id="MF_01326_B">
    <property type="entry name" value="Ribosomal_uL24_B"/>
    <property type="match status" value="1"/>
</dbReference>
<dbReference type="GO" id="GO:0003735">
    <property type="term" value="F:structural constituent of ribosome"/>
    <property type="evidence" value="ECO:0007669"/>
    <property type="project" value="InterPro"/>
</dbReference>
<accession>L8HEQ0</accession>
<evidence type="ECO:0000259" key="5">
    <source>
        <dbReference type="Pfam" id="PF17136"/>
    </source>
</evidence>
<dbReference type="AlphaFoldDB" id="L8HEQ0"/>
<dbReference type="SUPFAM" id="SSF50104">
    <property type="entry name" value="Translation proteins SH3-like domain"/>
    <property type="match status" value="1"/>
</dbReference>
<dbReference type="NCBIfam" id="TIGR01079">
    <property type="entry name" value="rplX_bact"/>
    <property type="match status" value="1"/>
</dbReference>
<dbReference type="OrthoDB" id="359154at2759"/>